<dbReference type="Proteomes" id="UP000790709">
    <property type="component" value="Unassembled WGS sequence"/>
</dbReference>
<reference evidence="1" key="1">
    <citation type="journal article" date="2021" name="New Phytol.">
        <title>Evolutionary innovations through gain and loss of genes in the ectomycorrhizal Boletales.</title>
        <authorList>
            <person name="Wu G."/>
            <person name="Miyauchi S."/>
            <person name="Morin E."/>
            <person name="Kuo A."/>
            <person name="Drula E."/>
            <person name="Varga T."/>
            <person name="Kohler A."/>
            <person name="Feng B."/>
            <person name="Cao Y."/>
            <person name="Lipzen A."/>
            <person name="Daum C."/>
            <person name="Hundley H."/>
            <person name="Pangilinan J."/>
            <person name="Johnson J."/>
            <person name="Barry K."/>
            <person name="LaButti K."/>
            <person name="Ng V."/>
            <person name="Ahrendt S."/>
            <person name="Min B."/>
            <person name="Choi I.G."/>
            <person name="Park H."/>
            <person name="Plett J.M."/>
            <person name="Magnuson J."/>
            <person name="Spatafora J.W."/>
            <person name="Nagy L.G."/>
            <person name="Henrissat B."/>
            <person name="Grigoriev I.V."/>
            <person name="Yang Z.L."/>
            <person name="Xu J."/>
            <person name="Martin F.M."/>
        </authorList>
    </citation>
    <scope>NUCLEOTIDE SEQUENCE</scope>
    <source>
        <strain evidence="1">KUC20120723A-06</strain>
    </source>
</reference>
<evidence type="ECO:0000313" key="2">
    <source>
        <dbReference type="Proteomes" id="UP000790709"/>
    </source>
</evidence>
<comment type="caution">
    <text evidence="1">The sequence shown here is derived from an EMBL/GenBank/DDBJ whole genome shotgun (WGS) entry which is preliminary data.</text>
</comment>
<name>A0ACB8B5J0_9AGAM</name>
<sequence length="95" mass="10604">MVCRHPVLLRVPSHDDATGPFCSAMIRHRCCRVTRPRGLAVGRFPRSDKPQIYFAEPSTGPALLSFPIGNYSASQLPIGRSRTRSHGHWSHSQKP</sequence>
<dbReference type="EMBL" id="MU266586">
    <property type="protein sequence ID" value="KAH7920348.1"/>
    <property type="molecule type" value="Genomic_DNA"/>
</dbReference>
<organism evidence="1 2">
    <name type="scientific">Leucogyrophana mollusca</name>
    <dbReference type="NCBI Taxonomy" id="85980"/>
    <lineage>
        <taxon>Eukaryota</taxon>
        <taxon>Fungi</taxon>
        <taxon>Dikarya</taxon>
        <taxon>Basidiomycota</taxon>
        <taxon>Agaricomycotina</taxon>
        <taxon>Agaricomycetes</taxon>
        <taxon>Agaricomycetidae</taxon>
        <taxon>Boletales</taxon>
        <taxon>Boletales incertae sedis</taxon>
        <taxon>Leucogyrophana</taxon>
    </lineage>
</organism>
<gene>
    <name evidence="1" type="ORF">BV22DRAFT_809141</name>
</gene>
<accession>A0ACB8B5J0</accession>
<evidence type="ECO:0000313" key="1">
    <source>
        <dbReference type="EMBL" id="KAH7920348.1"/>
    </source>
</evidence>
<keyword evidence="2" id="KW-1185">Reference proteome</keyword>
<protein>
    <submittedName>
        <fullName evidence="1">Uncharacterized protein</fullName>
    </submittedName>
</protein>
<proteinExistence type="predicted"/>